<accession>A0A515ETD5</accession>
<protein>
    <recommendedName>
        <fullName evidence="4">Transporter substrate-binding domain-containing protein</fullName>
    </recommendedName>
</protein>
<gene>
    <name evidence="2" type="ORF">EXZ61_17855</name>
</gene>
<evidence type="ECO:0000313" key="2">
    <source>
        <dbReference type="EMBL" id="QDL55888.1"/>
    </source>
</evidence>
<dbReference type="RefSeq" id="WP_142813040.1">
    <property type="nucleotide sequence ID" value="NZ_CP036282.1"/>
</dbReference>
<dbReference type="AlphaFoldDB" id="A0A515ETD5"/>
<evidence type="ECO:0008006" key="4">
    <source>
        <dbReference type="Google" id="ProtNLM"/>
    </source>
</evidence>
<dbReference type="SUPFAM" id="SSF53850">
    <property type="entry name" value="Periplasmic binding protein-like II"/>
    <property type="match status" value="1"/>
</dbReference>
<dbReference type="Gene3D" id="3.40.190.10">
    <property type="entry name" value="Periplasmic binding protein-like II"/>
    <property type="match status" value="2"/>
</dbReference>
<dbReference type="EMBL" id="CP036282">
    <property type="protein sequence ID" value="QDL55888.1"/>
    <property type="molecule type" value="Genomic_DNA"/>
</dbReference>
<evidence type="ECO:0000313" key="3">
    <source>
        <dbReference type="Proteomes" id="UP000317365"/>
    </source>
</evidence>
<feature type="chain" id="PRO_5021749701" description="Transporter substrate-binding domain-containing protein" evidence="1">
    <location>
        <begin position="26"/>
        <end position="257"/>
    </location>
</feature>
<name>A0A515ETD5_9BURK</name>
<proteinExistence type="predicted"/>
<organism evidence="2 3">
    <name type="scientific">Rhodoferax aquaticus</name>
    <dbReference type="NCBI Taxonomy" id="2527691"/>
    <lineage>
        <taxon>Bacteria</taxon>
        <taxon>Pseudomonadati</taxon>
        <taxon>Pseudomonadota</taxon>
        <taxon>Betaproteobacteria</taxon>
        <taxon>Burkholderiales</taxon>
        <taxon>Comamonadaceae</taxon>
        <taxon>Rhodoferax</taxon>
    </lineage>
</organism>
<keyword evidence="1" id="KW-0732">Signal</keyword>
<reference evidence="3" key="2">
    <citation type="journal article" date="2020" name="Int. J. Syst. Evol. Microbiol.">
        <title>Genomic insights into a novel species Rhodoferax aquaticus sp. nov., isolated from freshwater.</title>
        <authorList>
            <person name="Li T."/>
            <person name="Zhuo Y."/>
            <person name="Jin C.Z."/>
            <person name="Wu X."/>
            <person name="Ko S.R."/>
            <person name="Jin F.J."/>
            <person name="Ahn C.Y."/>
            <person name="Oh H.M."/>
            <person name="Lee H.G."/>
            <person name="Jin L."/>
        </authorList>
    </citation>
    <scope>NUCLEOTIDE SEQUENCE [LARGE SCALE GENOMIC DNA]</scope>
    <source>
        <strain evidence="3">Gr-4</strain>
    </source>
</reference>
<dbReference type="KEGG" id="rhg:EXZ61_17855"/>
<sequence length="257" mass="28832">MFSKFWIFLASVLLGVMSSSATARAVNVCISDRPVPPHTYPDREGPLQWLMRSAASQSGPGVVFSVAPFKRCLLGLEKAEYDAVLTVSGVSENQTIYAFPRLPNGELDSSKQSATVRHVVIRRKDDYVQWNGRSFSNLARPVMYQAGVRMLQEKLETLQVAVDASSNNETQTLRKLLLQRGDAAIVLSSIADVLLQDDEFKGKLDVLPEPFGQFTIYVAFSTLYYKENKLLVEDLWNRMKKLRNSAEFKKLMATTAQ</sequence>
<keyword evidence="3" id="KW-1185">Reference proteome</keyword>
<reference evidence="3" key="1">
    <citation type="submission" date="2019-02" db="EMBL/GenBank/DDBJ databases">
        <title>Complete genome sequence of Rhodoferax sp. Gr-4.</title>
        <authorList>
            <person name="Jin L."/>
        </authorList>
    </citation>
    <scope>NUCLEOTIDE SEQUENCE [LARGE SCALE GENOMIC DNA]</scope>
    <source>
        <strain evidence="3">Gr-4</strain>
    </source>
</reference>
<evidence type="ECO:0000256" key="1">
    <source>
        <dbReference type="SAM" id="SignalP"/>
    </source>
</evidence>
<dbReference type="Proteomes" id="UP000317365">
    <property type="component" value="Chromosome"/>
</dbReference>
<feature type="signal peptide" evidence="1">
    <location>
        <begin position="1"/>
        <end position="25"/>
    </location>
</feature>